<evidence type="ECO:0000256" key="2">
    <source>
        <dbReference type="ARBA" id="ARBA00022722"/>
    </source>
</evidence>
<keyword evidence="8 15" id="KW-0067">ATP-binding</keyword>
<dbReference type="RefSeq" id="WP_247381334.1">
    <property type="nucleotide sequence ID" value="NZ_JALLGV010000009.1"/>
</dbReference>
<evidence type="ECO:0000256" key="3">
    <source>
        <dbReference type="ARBA" id="ARBA00022741"/>
    </source>
</evidence>
<dbReference type="InterPro" id="IPR011604">
    <property type="entry name" value="PDDEXK-like_dom_sf"/>
</dbReference>
<dbReference type="EMBL" id="JBHUDJ010000015">
    <property type="protein sequence ID" value="MFD1589285.1"/>
    <property type="molecule type" value="Genomic_DNA"/>
</dbReference>
<evidence type="ECO:0000256" key="5">
    <source>
        <dbReference type="ARBA" id="ARBA00022801"/>
    </source>
</evidence>
<dbReference type="Gene3D" id="1.10.10.160">
    <property type="match status" value="1"/>
</dbReference>
<dbReference type="GO" id="GO:0004527">
    <property type="term" value="F:exonuclease activity"/>
    <property type="evidence" value="ECO:0007669"/>
    <property type="project" value="UniProtKB-KW"/>
</dbReference>
<keyword evidence="3 15" id="KW-0547">Nucleotide-binding</keyword>
<keyword evidence="4" id="KW-0227">DNA damage</keyword>
<comment type="caution">
    <text evidence="18">The sequence shown here is derived from an EMBL/GenBank/DDBJ whole genome shotgun (WGS) entry which is preliminary data.</text>
</comment>
<evidence type="ECO:0000256" key="14">
    <source>
        <dbReference type="ARBA" id="ARBA00048988"/>
    </source>
</evidence>
<dbReference type="SUPFAM" id="SSF52980">
    <property type="entry name" value="Restriction endonuclease-like"/>
    <property type="match status" value="1"/>
</dbReference>
<dbReference type="Gene3D" id="3.40.50.300">
    <property type="entry name" value="P-loop containing nucleotide triphosphate hydrolases"/>
    <property type="match status" value="4"/>
</dbReference>
<evidence type="ECO:0000259" key="16">
    <source>
        <dbReference type="PROSITE" id="PS51198"/>
    </source>
</evidence>
<evidence type="ECO:0000256" key="10">
    <source>
        <dbReference type="ARBA" id="ARBA00023204"/>
    </source>
</evidence>
<feature type="domain" description="UvrD-like helicase C-terminal" evidence="17">
    <location>
        <begin position="396"/>
        <end position="648"/>
    </location>
</feature>
<dbReference type="SUPFAM" id="SSF52540">
    <property type="entry name" value="P-loop containing nucleoside triphosphate hydrolases"/>
    <property type="match status" value="1"/>
</dbReference>
<evidence type="ECO:0000256" key="6">
    <source>
        <dbReference type="ARBA" id="ARBA00022806"/>
    </source>
</evidence>
<keyword evidence="6 15" id="KW-0347">Helicase</keyword>
<keyword evidence="10" id="KW-0234">DNA repair</keyword>
<organism evidence="18 19">
    <name type="scientific">Halorientalis brevis</name>
    <dbReference type="NCBI Taxonomy" id="1126241"/>
    <lineage>
        <taxon>Archaea</taxon>
        <taxon>Methanobacteriati</taxon>
        <taxon>Methanobacteriota</taxon>
        <taxon>Stenosarchaea group</taxon>
        <taxon>Halobacteria</taxon>
        <taxon>Halobacteriales</taxon>
        <taxon>Haloarculaceae</taxon>
        <taxon>Halorientalis</taxon>
    </lineage>
</organism>
<dbReference type="Pfam" id="PF13361">
    <property type="entry name" value="UvrD_C"/>
    <property type="match status" value="2"/>
</dbReference>
<dbReference type="GO" id="GO:0005524">
    <property type="term" value="F:ATP binding"/>
    <property type="evidence" value="ECO:0007669"/>
    <property type="project" value="UniProtKB-UniRule"/>
</dbReference>
<dbReference type="InterPro" id="IPR027417">
    <property type="entry name" value="P-loop_NTPase"/>
</dbReference>
<evidence type="ECO:0000256" key="15">
    <source>
        <dbReference type="PROSITE-ProRule" id="PRU00560"/>
    </source>
</evidence>
<keyword evidence="7" id="KW-0269">Exonuclease</keyword>
<keyword evidence="11" id="KW-0413">Isomerase</keyword>
<dbReference type="GO" id="GO:0006281">
    <property type="term" value="P:DNA repair"/>
    <property type="evidence" value="ECO:0007669"/>
    <property type="project" value="UniProtKB-KW"/>
</dbReference>
<evidence type="ECO:0000256" key="4">
    <source>
        <dbReference type="ARBA" id="ARBA00022763"/>
    </source>
</evidence>
<comment type="catalytic activity">
    <reaction evidence="14">
        <text>ATP + H2O = ADP + phosphate + H(+)</text>
        <dbReference type="Rhea" id="RHEA:13065"/>
        <dbReference type="ChEBI" id="CHEBI:15377"/>
        <dbReference type="ChEBI" id="CHEBI:15378"/>
        <dbReference type="ChEBI" id="CHEBI:30616"/>
        <dbReference type="ChEBI" id="CHEBI:43474"/>
        <dbReference type="ChEBI" id="CHEBI:456216"/>
        <dbReference type="EC" id="5.6.2.4"/>
    </reaction>
</comment>
<dbReference type="PANTHER" id="PTHR11070:SF2">
    <property type="entry name" value="ATP-DEPENDENT DNA HELICASE SRS2"/>
    <property type="match status" value="1"/>
</dbReference>
<dbReference type="InterPro" id="IPR038726">
    <property type="entry name" value="PDDEXK_AddAB-type"/>
</dbReference>
<evidence type="ECO:0000313" key="19">
    <source>
        <dbReference type="Proteomes" id="UP001597119"/>
    </source>
</evidence>
<dbReference type="PROSITE" id="PS51198">
    <property type="entry name" value="UVRD_HELICASE_ATP_BIND"/>
    <property type="match status" value="1"/>
</dbReference>
<evidence type="ECO:0000313" key="18">
    <source>
        <dbReference type="EMBL" id="MFD1589285.1"/>
    </source>
</evidence>
<protein>
    <recommendedName>
        <fullName evidence="13">DNA 3'-5' helicase</fullName>
        <ecNumber evidence="13">5.6.2.4</ecNumber>
    </recommendedName>
</protein>
<feature type="binding site" evidence="15">
    <location>
        <begin position="27"/>
        <end position="34"/>
    </location>
    <ligand>
        <name>ATP</name>
        <dbReference type="ChEBI" id="CHEBI:30616"/>
    </ligand>
</feature>
<dbReference type="GO" id="GO:0043138">
    <property type="term" value="F:3'-5' DNA helicase activity"/>
    <property type="evidence" value="ECO:0007669"/>
    <property type="project" value="UniProtKB-EC"/>
</dbReference>
<evidence type="ECO:0000256" key="11">
    <source>
        <dbReference type="ARBA" id="ARBA00023235"/>
    </source>
</evidence>
<name>A0ABD6CI82_9EURY</name>
<dbReference type="EC" id="5.6.2.4" evidence="13"/>
<keyword evidence="5 15" id="KW-0378">Hydrolase</keyword>
<evidence type="ECO:0000256" key="12">
    <source>
        <dbReference type="ARBA" id="ARBA00034617"/>
    </source>
</evidence>
<dbReference type="InterPro" id="IPR011335">
    <property type="entry name" value="Restrct_endonuc-II-like"/>
</dbReference>
<sequence length="941" mass="106723">MTDTDLTPNDRQEELIESIDGLYKVDAGAGTGKTFAVTRRYARIVEQETVTPEDVLLVTFTDNAATEMKERIVLHCQYGMRELADAPIQTFHSLCHDILQEHGHDAPTHLGIDDHITGSTQIIEDEIVEHALFREFFARFSDAHPEHEALLKIVSDETSLLGLINKLAAKGVFPTADGWYRDGERHLDGDFDAFQSLFAEVNEPQNGGSKQSRLRSKLNDYGKNKLYLPDAPPKDEIRGSGKQIPASVAERVFEEDRSALKSFVHDIYYKYLEFALSRNYLNFGFLQLFAFVLLWEDHELREDIAFEYVMIDEFQDSSEIQFKLALLLASTDNICVVGDWKQSIYSFQYAEVENIEEFDARLTRFADELNDGANRVSFPVDDVEPIRLEQNYRSTQTILDFSEEALVTSAGKYDSVDESEVDIQSLSSNSEHDNTQIEAIQHDDEHEAVLTKIQEIHENPEYKIEEDGELRLPSYGDIAVFTRTRDFGRELLHVAEQEEFPMAYEGGVELFRTDPAKLLLAWLRILEYDADRGWAVVLERAGYTLDEIKHILDAESYPDEMLAFRDQLTKLDTVGGITRQVFSKYGYTGAYADVLLNTIQSVHSSTTLTRGDLIRFIERGIETGSTHEVHTGAGTDSVTVQTIHAAKGLEYPIVILANMNSGRFPPRSGGSSPVSYQDPIGLRQRKLFAEAHGHPHIYDNWKMDVLRRCLPRDYDEERRLLYVAMTRAESHLVFSSGEDPNTFLEELPVEITEYPPQLDDVGRPATEQTQLQVAIPEPEGPQGYTPHSLMSDDVFEDVEEGRGTAFGTRVHEFAERYALGEDMTPSNPDEQNVQALLDSLSGEFRVEEEVYLPLSVGGDQVTISGVADLVHVLPDRVEIIDYKTDLGRHGESEYRKQLSVYYHVVADAYPDRDITASIFYTNEDTRREIQPLSRAELEEIV</sequence>
<gene>
    <name evidence="18" type="ORF">ACFR9U_20095</name>
</gene>
<evidence type="ECO:0000256" key="13">
    <source>
        <dbReference type="ARBA" id="ARBA00034808"/>
    </source>
</evidence>
<keyword evidence="19" id="KW-1185">Reference proteome</keyword>
<feature type="domain" description="UvrD-like helicase ATP-binding" evidence="16">
    <location>
        <begin position="6"/>
        <end position="395"/>
    </location>
</feature>
<reference evidence="18 19" key="1">
    <citation type="journal article" date="2019" name="Int. J. Syst. Evol. Microbiol.">
        <title>The Global Catalogue of Microorganisms (GCM) 10K type strain sequencing project: providing services to taxonomists for standard genome sequencing and annotation.</title>
        <authorList>
            <consortium name="The Broad Institute Genomics Platform"/>
            <consortium name="The Broad Institute Genome Sequencing Center for Infectious Disease"/>
            <person name="Wu L."/>
            <person name="Ma J."/>
        </authorList>
    </citation>
    <scope>NUCLEOTIDE SEQUENCE [LARGE SCALE GENOMIC DNA]</scope>
    <source>
        <strain evidence="18 19">CGMCC 1.12125</strain>
    </source>
</reference>
<evidence type="ECO:0000256" key="1">
    <source>
        <dbReference type="ARBA" id="ARBA00009922"/>
    </source>
</evidence>
<evidence type="ECO:0000259" key="17">
    <source>
        <dbReference type="PROSITE" id="PS51217"/>
    </source>
</evidence>
<dbReference type="AlphaFoldDB" id="A0ABD6CI82"/>
<proteinExistence type="inferred from homology"/>
<dbReference type="InterPro" id="IPR014017">
    <property type="entry name" value="DNA_helicase_UvrD-like_C"/>
</dbReference>
<evidence type="ECO:0000256" key="9">
    <source>
        <dbReference type="ARBA" id="ARBA00023125"/>
    </source>
</evidence>
<evidence type="ECO:0000256" key="7">
    <source>
        <dbReference type="ARBA" id="ARBA00022839"/>
    </source>
</evidence>
<dbReference type="Proteomes" id="UP001597119">
    <property type="component" value="Unassembled WGS sequence"/>
</dbReference>
<comment type="catalytic activity">
    <reaction evidence="12">
        <text>Couples ATP hydrolysis with the unwinding of duplex DNA by translocating in the 3'-5' direction.</text>
        <dbReference type="EC" id="5.6.2.4"/>
    </reaction>
</comment>
<evidence type="ECO:0000256" key="8">
    <source>
        <dbReference type="ARBA" id="ARBA00022840"/>
    </source>
</evidence>
<dbReference type="Gene3D" id="3.90.320.10">
    <property type="match status" value="1"/>
</dbReference>
<comment type="similarity">
    <text evidence="1">Belongs to the helicase family. UvrD subfamily.</text>
</comment>
<dbReference type="GO" id="GO:0003677">
    <property type="term" value="F:DNA binding"/>
    <property type="evidence" value="ECO:0007669"/>
    <property type="project" value="UniProtKB-KW"/>
</dbReference>
<dbReference type="InterPro" id="IPR000212">
    <property type="entry name" value="DNA_helicase_UvrD/REP"/>
</dbReference>
<dbReference type="InterPro" id="IPR014016">
    <property type="entry name" value="UvrD-like_ATP-bd"/>
</dbReference>
<keyword evidence="9" id="KW-0238">DNA-binding</keyword>
<keyword evidence="2" id="KW-0540">Nuclease</keyword>
<dbReference type="PANTHER" id="PTHR11070">
    <property type="entry name" value="UVRD / RECB / PCRA DNA HELICASE FAMILY MEMBER"/>
    <property type="match status" value="1"/>
</dbReference>
<dbReference type="Pfam" id="PF00580">
    <property type="entry name" value="UvrD-helicase"/>
    <property type="match status" value="1"/>
</dbReference>
<dbReference type="Pfam" id="PF12705">
    <property type="entry name" value="PDDEXK_1"/>
    <property type="match status" value="1"/>
</dbReference>
<dbReference type="Gene3D" id="1.10.486.10">
    <property type="entry name" value="PCRA, domain 4"/>
    <property type="match status" value="1"/>
</dbReference>
<dbReference type="InterPro" id="IPR013986">
    <property type="entry name" value="DExx_box_DNA_helicase_dom_sf"/>
</dbReference>
<dbReference type="PROSITE" id="PS51217">
    <property type="entry name" value="UVRD_HELICASE_CTER"/>
    <property type="match status" value="1"/>
</dbReference>
<accession>A0ABD6CI82</accession>